<keyword evidence="3" id="KW-1185">Reference proteome</keyword>
<accession>A0A917X489</accession>
<organism evidence="2 3">
    <name type="scientific">Dactylosporangium sucinum</name>
    <dbReference type="NCBI Taxonomy" id="1424081"/>
    <lineage>
        <taxon>Bacteria</taxon>
        <taxon>Bacillati</taxon>
        <taxon>Actinomycetota</taxon>
        <taxon>Actinomycetes</taxon>
        <taxon>Micromonosporales</taxon>
        <taxon>Micromonosporaceae</taxon>
        <taxon>Dactylosporangium</taxon>
    </lineage>
</organism>
<evidence type="ECO:0000313" key="3">
    <source>
        <dbReference type="Proteomes" id="UP000642070"/>
    </source>
</evidence>
<name>A0A917X489_9ACTN</name>
<dbReference type="RefSeq" id="WP_190255017.1">
    <property type="nucleotide sequence ID" value="NZ_BMPI01000050.1"/>
</dbReference>
<dbReference type="InterPro" id="IPR032710">
    <property type="entry name" value="NTF2-like_dom_sf"/>
</dbReference>
<gene>
    <name evidence="2" type="ORF">GCM10007977_077360</name>
</gene>
<proteinExistence type="predicted"/>
<evidence type="ECO:0000259" key="1">
    <source>
        <dbReference type="Pfam" id="PF13577"/>
    </source>
</evidence>
<reference evidence="2" key="1">
    <citation type="journal article" date="2014" name="Int. J. Syst. Evol. Microbiol.">
        <title>Complete genome sequence of Corynebacterium casei LMG S-19264T (=DSM 44701T), isolated from a smear-ripened cheese.</title>
        <authorList>
            <consortium name="US DOE Joint Genome Institute (JGI-PGF)"/>
            <person name="Walter F."/>
            <person name="Albersmeier A."/>
            <person name="Kalinowski J."/>
            <person name="Ruckert C."/>
        </authorList>
    </citation>
    <scope>NUCLEOTIDE SEQUENCE</scope>
    <source>
        <strain evidence="2">JCM 19831</strain>
    </source>
</reference>
<dbReference type="Gene3D" id="3.10.450.50">
    <property type="match status" value="1"/>
</dbReference>
<dbReference type="Pfam" id="PF13577">
    <property type="entry name" value="SnoaL_4"/>
    <property type="match status" value="1"/>
</dbReference>
<reference evidence="2" key="2">
    <citation type="submission" date="2020-09" db="EMBL/GenBank/DDBJ databases">
        <authorList>
            <person name="Sun Q."/>
            <person name="Ohkuma M."/>
        </authorList>
    </citation>
    <scope>NUCLEOTIDE SEQUENCE</scope>
    <source>
        <strain evidence="2">JCM 19831</strain>
    </source>
</reference>
<dbReference type="Proteomes" id="UP000642070">
    <property type="component" value="Unassembled WGS sequence"/>
</dbReference>
<dbReference type="CDD" id="cd00531">
    <property type="entry name" value="NTF2_like"/>
    <property type="match status" value="1"/>
</dbReference>
<sequence>MSESHTADGDIRRLHAGYVFFADRARIDDLVGLFTPDGVYRNVGGAYDGLVHSGAPAIRKYLASVVTDLGAVGVTGTHRHHVSPAYVEFSGAREARAESYFLALRASGPDHWGVYRDRLVRLGDHWRFAERVCRIEGTSADSWQHEVGELRRVRASTGAMR</sequence>
<comment type="caution">
    <text evidence="2">The sequence shown here is derived from an EMBL/GenBank/DDBJ whole genome shotgun (WGS) entry which is preliminary data.</text>
</comment>
<protein>
    <recommendedName>
        <fullName evidence="1">SnoaL-like domain-containing protein</fullName>
    </recommendedName>
</protein>
<dbReference type="InterPro" id="IPR037401">
    <property type="entry name" value="SnoaL-like"/>
</dbReference>
<dbReference type="SUPFAM" id="SSF54427">
    <property type="entry name" value="NTF2-like"/>
    <property type="match status" value="1"/>
</dbReference>
<evidence type="ECO:0000313" key="2">
    <source>
        <dbReference type="EMBL" id="GGM64393.1"/>
    </source>
</evidence>
<feature type="domain" description="SnoaL-like" evidence="1">
    <location>
        <begin position="7"/>
        <end position="131"/>
    </location>
</feature>
<dbReference type="EMBL" id="BMPI01000050">
    <property type="protein sequence ID" value="GGM64393.1"/>
    <property type="molecule type" value="Genomic_DNA"/>
</dbReference>
<dbReference type="AlphaFoldDB" id="A0A917X489"/>